<sequence length="206" mass="22769">MAFRIVQLQPAAARGQITFAFGIVNPCRRRTFAHRGDPRASAFPYCPASAKAAFAFLSRFVSFSFQGTTVTIINNLSKMSTTDSLLIITAFISSRQLFIIRSVNYLSIVFLFHDCSIVALRHSVEAAIFILYTISPYVNYFFRLNALPPTLTLRGGRFLGTPAPRQAVNQAIPVRPTVGLPYNDSKRNQPPLSTFDLASRIASTAV</sequence>
<organism evidence="1 2">
    <name type="scientific">Geobacillus kaustophilus (strain HTA426)</name>
    <dbReference type="NCBI Taxonomy" id="235909"/>
    <lineage>
        <taxon>Bacteria</taxon>
        <taxon>Bacillati</taxon>
        <taxon>Bacillota</taxon>
        <taxon>Bacilli</taxon>
        <taxon>Bacillales</taxon>
        <taxon>Anoxybacillaceae</taxon>
        <taxon>Geobacillus</taxon>
        <taxon>Geobacillus thermoleovorans group</taxon>
    </lineage>
</organism>
<keyword evidence="2" id="KW-1185">Reference proteome</keyword>
<proteinExistence type="predicted"/>
<reference evidence="1 2" key="1">
    <citation type="journal article" date="2004" name="Nucleic Acids Res.">
        <title>Thermoadaptation trait revealed by the genome sequence of thermophilic Geobacillus kaustophilus.</title>
        <authorList>
            <person name="Takami H."/>
            <person name="Takaki Y."/>
            <person name="Chee G.J."/>
            <person name="Nishi S."/>
            <person name="Shimamura S."/>
            <person name="Suzuki H."/>
            <person name="Matsui S."/>
            <person name="Uchiyama I."/>
        </authorList>
    </citation>
    <scope>NUCLEOTIDE SEQUENCE [LARGE SCALE GENOMIC DNA]</scope>
    <source>
        <strain evidence="1 2">HTA426</strain>
    </source>
</reference>
<dbReference type="KEGG" id="gka:GK2144"/>
<dbReference type="EMBL" id="BA000043">
    <property type="protein sequence ID" value="BAD76429.1"/>
    <property type="molecule type" value="Genomic_DNA"/>
</dbReference>
<dbReference type="AlphaFoldDB" id="Q5KY07"/>
<evidence type="ECO:0000313" key="2">
    <source>
        <dbReference type="Proteomes" id="UP000001172"/>
    </source>
</evidence>
<accession>Q5KY07</accession>
<evidence type="ECO:0000313" key="1">
    <source>
        <dbReference type="EMBL" id="BAD76429.1"/>
    </source>
</evidence>
<protein>
    <submittedName>
        <fullName evidence="1">Uncharacterized protein</fullName>
    </submittedName>
</protein>
<dbReference type="HOGENOM" id="CLU_1330356_0_0_9"/>
<dbReference type="Proteomes" id="UP000001172">
    <property type="component" value="Chromosome"/>
</dbReference>
<gene>
    <name evidence="1" type="ordered locus">GK2144</name>
</gene>
<dbReference type="STRING" id="235909.GK2144"/>
<name>Q5KY07_GEOKA</name>